<reference evidence="14" key="1">
    <citation type="submission" date="2021-01" db="EMBL/GenBank/DDBJ databases">
        <authorList>
            <person name="Corre E."/>
            <person name="Pelletier E."/>
            <person name="Niang G."/>
            <person name="Scheremetjew M."/>
            <person name="Finn R."/>
            <person name="Kale V."/>
            <person name="Holt S."/>
            <person name="Cochrane G."/>
            <person name="Meng A."/>
            <person name="Brown T."/>
            <person name="Cohen L."/>
        </authorList>
    </citation>
    <scope>NUCLEOTIDE SEQUENCE</scope>
    <source>
        <strain evidence="14">NIES-381</strain>
    </source>
</reference>
<evidence type="ECO:0000256" key="7">
    <source>
        <dbReference type="ARBA" id="ARBA00022833"/>
    </source>
</evidence>
<keyword evidence="4 11" id="KW-0479">Metal-binding</keyword>
<keyword evidence="7 11" id="KW-0862">Zinc</keyword>
<dbReference type="FunFam" id="4.10.1000.10:FF:000006">
    <property type="entry name" value="Putative pre-mrna-splicing factor rbm22"/>
    <property type="match status" value="1"/>
</dbReference>
<evidence type="ECO:0000256" key="1">
    <source>
        <dbReference type="ARBA" id="ARBA00004123"/>
    </source>
</evidence>
<evidence type="ECO:0000256" key="6">
    <source>
        <dbReference type="ARBA" id="ARBA00022771"/>
    </source>
</evidence>
<gene>
    <name evidence="14" type="ORF">EGYM00392_LOCUS30732</name>
</gene>
<dbReference type="GO" id="GO:0071006">
    <property type="term" value="C:U2-type catalytic step 1 spliceosome"/>
    <property type="evidence" value="ECO:0007669"/>
    <property type="project" value="TreeGrafter"/>
</dbReference>
<feature type="zinc finger region" description="C3H1-type" evidence="11">
    <location>
        <begin position="166"/>
        <end position="193"/>
    </location>
</feature>
<dbReference type="InterPro" id="IPR032297">
    <property type="entry name" value="Torus"/>
</dbReference>
<name>A0A7S1IQP6_9EUGL</name>
<evidence type="ECO:0000256" key="12">
    <source>
        <dbReference type="SAM" id="MobiDB-lite"/>
    </source>
</evidence>
<accession>A0A7S1IQP6</accession>
<dbReference type="AlphaFoldDB" id="A0A7S1IQP6"/>
<keyword evidence="8" id="KW-0694">RNA-binding</keyword>
<evidence type="ECO:0000256" key="3">
    <source>
        <dbReference type="ARBA" id="ARBA00022664"/>
    </source>
</evidence>
<comment type="similarity">
    <text evidence="2">Belongs to the SLT11 family.</text>
</comment>
<dbReference type="PANTHER" id="PTHR14089">
    <property type="entry name" value="PRE-MRNA-SPLICING FACTOR RBM22"/>
    <property type="match status" value="1"/>
</dbReference>
<evidence type="ECO:0000256" key="11">
    <source>
        <dbReference type="PROSITE-ProRule" id="PRU00723"/>
    </source>
</evidence>
<dbReference type="EMBL" id="HBGA01082474">
    <property type="protein sequence ID" value="CAD9019618.1"/>
    <property type="molecule type" value="Transcribed_RNA"/>
</dbReference>
<dbReference type="GO" id="GO:0006397">
    <property type="term" value="P:mRNA processing"/>
    <property type="evidence" value="ECO:0007669"/>
    <property type="project" value="UniProtKB-KW"/>
</dbReference>
<feature type="compositionally biased region" description="Low complexity" evidence="12">
    <location>
        <begin position="275"/>
        <end position="291"/>
    </location>
</feature>
<evidence type="ECO:0000256" key="5">
    <source>
        <dbReference type="ARBA" id="ARBA00022728"/>
    </source>
</evidence>
<protein>
    <recommendedName>
        <fullName evidence="13">C3H1-type domain-containing protein</fullName>
    </recommendedName>
</protein>
<keyword evidence="6 11" id="KW-0863">Zinc-finger</keyword>
<dbReference type="GO" id="GO:0071007">
    <property type="term" value="C:U2-type catalytic step 2 spliceosome"/>
    <property type="evidence" value="ECO:0007669"/>
    <property type="project" value="TreeGrafter"/>
</dbReference>
<evidence type="ECO:0000256" key="9">
    <source>
        <dbReference type="ARBA" id="ARBA00023187"/>
    </source>
</evidence>
<dbReference type="InterPro" id="IPR000571">
    <property type="entry name" value="Znf_CCCH"/>
</dbReference>
<dbReference type="SMART" id="SM00356">
    <property type="entry name" value="ZnF_C3H1"/>
    <property type="match status" value="1"/>
</dbReference>
<dbReference type="Pfam" id="PF21369">
    <property type="entry name" value="STL11_N"/>
    <property type="match status" value="1"/>
</dbReference>
<organism evidence="14">
    <name type="scientific">Eutreptiella gymnastica</name>
    <dbReference type="NCBI Taxonomy" id="73025"/>
    <lineage>
        <taxon>Eukaryota</taxon>
        <taxon>Discoba</taxon>
        <taxon>Euglenozoa</taxon>
        <taxon>Euglenida</taxon>
        <taxon>Spirocuta</taxon>
        <taxon>Euglenophyceae</taxon>
        <taxon>Eutreptiales</taxon>
        <taxon>Eutreptiaceae</taxon>
        <taxon>Eutreptiella</taxon>
    </lineage>
</organism>
<keyword evidence="9" id="KW-0508">mRNA splicing</keyword>
<dbReference type="SUPFAM" id="SSF90229">
    <property type="entry name" value="CCCH zinc finger"/>
    <property type="match status" value="1"/>
</dbReference>
<keyword evidence="10" id="KW-0539">Nucleus</keyword>
<keyword evidence="5" id="KW-0747">Spliceosome</keyword>
<proteinExistence type="inferred from homology"/>
<dbReference type="PROSITE" id="PS50103">
    <property type="entry name" value="ZF_C3H1"/>
    <property type="match status" value="1"/>
</dbReference>
<evidence type="ECO:0000256" key="2">
    <source>
        <dbReference type="ARBA" id="ARBA00007781"/>
    </source>
</evidence>
<dbReference type="GO" id="GO:0008270">
    <property type="term" value="F:zinc ion binding"/>
    <property type="evidence" value="ECO:0007669"/>
    <property type="project" value="UniProtKB-KW"/>
</dbReference>
<dbReference type="Gene3D" id="4.10.1000.10">
    <property type="entry name" value="Zinc finger, CCCH-type"/>
    <property type="match status" value="1"/>
</dbReference>
<dbReference type="GO" id="GO:0036002">
    <property type="term" value="F:pre-mRNA binding"/>
    <property type="evidence" value="ECO:0007669"/>
    <property type="project" value="TreeGrafter"/>
</dbReference>
<dbReference type="Pfam" id="PF16131">
    <property type="entry name" value="Torus"/>
    <property type="match status" value="1"/>
</dbReference>
<feature type="region of interest" description="Disordered" evidence="12">
    <location>
        <begin position="275"/>
        <end position="297"/>
    </location>
</feature>
<dbReference type="InterPro" id="IPR039171">
    <property type="entry name" value="Cwc2/Slt11"/>
</dbReference>
<dbReference type="InterPro" id="IPR048995">
    <property type="entry name" value="STL11/RBM22-like_N"/>
</dbReference>
<evidence type="ECO:0000256" key="8">
    <source>
        <dbReference type="ARBA" id="ARBA00022884"/>
    </source>
</evidence>
<sequence>MATKGGASRGIHVLKDEKTEFPILCETCLGPNPYVRMTRADQHKECKICARPFTVFRWRPGRDARYKKTEICQTCCKLKNVCQTCLFDLQYGLPVQVRDAWAPASEAVNVPQSEVMREWFVQQQEKRFNDGDTTAYQNIPLGGANFKTAEAKALTRMQRTTPYYKRNRAHICSFYVKGECNRGQECPYRHEMPEGGELAVQNIKDRYYGVNDPVAKKIFRIQGEHEAAQKAKEELREEHRKDMVKGSSSSGFVHVPMPAGSSGPAPAAYFNPAPAPGSAGATSSYASMSGAWLGNPQ</sequence>
<evidence type="ECO:0000313" key="14">
    <source>
        <dbReference type="EMBL" id="CAD9019618.1"/>
    </source>
</evidence>
<comment type="subcellular location">
    <subcellularLocation>
        <location evidence="1">Nucleus</location>
    </subcellularLocation>
</comment>
<evidence type="ECO:0000256" key="4">
    <source>
        <dbReference type="ARBA" id="ARBA00022723"/>
    </source>
</evidence>
<dbReference type="GO" id="GO:0000974">
    <property type="term" value="C:Prp19 complex"/>
    <property type="evidence" value="ECO:0007669"/>
    <property type="project" value="TreeGrafter"/>
</dbReference>
<dbReference type="PANTHER" id="PTHR14089:SF6">
    <property type="entry name" value="PRE-MRNA-SPLICING FACTOR RBM22"/>
    <property type="match status" value="1"/>
</dbReference>
<keyword evidence="3" id="KW-0507">mRNA processing</keyword>
<feature type="domain" description="C3H1-type" evidence="13">
    <location>
        <begin position="166"/>
        <end position="193"/>
    </location>
</feature>
<dbReference type="GO" id="GO:0008380">
    <property type="term" value="P:RNA splicing"/>
    <property type="evidence" value="ECO:0007669"/>
    <property type="project" value="UniProtKB-KW"/>
</dbReference>
<dbReference type="GO" id="GO:0017070">
    <property type="term" value="F:U6 snRNA binding"/>
    <property type="evidence" value="ECO:0007669"/>
    <property type="project" value="TreeGrafter"/>
</dbReference>
<evidence type="ECO:0000256" key="10">
    <source>
        <dbReference type="ARBA" id="ARBA00023242"/>
    </source>
</evidence>
<evidence type="ECO:0000259" key="13">
    <source>
        <dbReference type="PROSITE" id="PS50103"/>
    </source>
</evidence>
<dbReference type="InterPro" id="IPR036855">
    <property type="entry name" value="Znf_CCCH_sf"/>
</dbReference>